<name>A0ABR7MI07_9BACT</name>
<dbReference type="Proteomes" id="UP000622017">
    <property type="component" value="Unassembled WGS sequence"/>
</dbReference>
<keyword evidence="3" id="KW-1185">Reference proteome</keyword>
<dbReference type="EMBL" id="JACSCY010000004">
    <property type="protein sequence ID" value="MBC6610686.1"/>
    <property type="molecule type" value="Genomic_DNA"/>
</dbReference>
<dbReference type="InterPro" id="IPR024311">
    <property type="entry name" value="Lipocalin-like"/>
</dbReference>
<evidence type="ECO:0000259" key="1">
    <source>
        <dbReference type="Pfam" id="PF13648"/>
    </source>
</evidence>
<sequence>MAKSWKMTAVTEKEGSEPAKDIYTDEPACLRDNVYQFQADGVFMMDEGTTRCDQAHPQTRTGTWAQSNSGTMLTATINLSTQPGVEASMEMRGTIESVSATRLVLVDKEATAGVATETRMTFTAQ</sequence>
<organism evidence="2 3">
    <name type="scientific">Hymenobacter citatus</name>
    <dbReference type="NCBI Taxonomy" id="2763506"/>
    <lineage>
        <taxon>Bacteria</taxon>
        <taxon>Pseudomonadati</taxon>
        <taxon>Bacteroidota</taxon>
        <taxon>Cytophagia</taxon>
        <taxon>Cytophagales</taxon>
        <taxon>Hymenobacteraceae</taxon>
        <taxon>Hymenobacter</taxon>
    </lineage>
</organism>
<accession>A0ABR7MI07</accession>
<reference evidence="2 3" key="1">
    <citation type="submission" date="2020-08" db="EMBL/GenBank/DDBJ databases">
        <title>Hymenobacter sp.</title>
        <authorList>
            <person name="Kim M.K."/>
        </authorList>
    </citation>
    <scope>NUCLEOTIDE SEQUENCE [LARGE SCALE GENOMIC DNA]</scope>
    <source>
        <strain evidence="2 3">BT507</strain>
    </source>
</reference>
<evidence type="ECO:0000313" key="3">
    <source>
        <dbReference type="Proteomes" id="UP000622017"/>
    </source>
</evidence>
<comment type="caution">
    <text evidence="2">The sequence shown here is derived from an EMBL/GenBank/DDBJ whole genome shotgun (WGS) entry which is preliminary data.</text>
</comment>
<dbReference type="RefSeq" id="WP_187318980.1">
    <property type="nucleotide sequence ID" value="NZ_JACSCY010000004.1"/>
</dbReference>
<feature type="domain" description="Lipocalin-like" evidence="1">
    <location>
        <begin position="2"/>
        <end position="104"/>
    </location>
</feature>
<dbReference type="Pfam" id="PF13648">
    <property type="entry name" value="Lipocalin_4"/>
    <property type="match status" value="1"/>
</dbReference>
<evidence type="ECO:0000313" key="2">
    <source>
        <dbReference type="EMBL" id="MBC6610686.1"/>
    </source>
</evidence>
<proteinExistence type="predicted"/>
<gene>
    <name evidence="2" type="ORF">H8B15_07115</name>
</gene>
<protein>
    <recommendedName>
        <fullName evidence="1">Lipocalin-like domain-containing protein</fullName>
    </recommendedName>
</protein>